<organism evidence="5 6">
    <name type="scientific">Pseudoalteromonas ulvae</name>
    <dbReference type="NCBI Taxonomy" id="107327"/>
    <lineage>
        <taxon>Bacteria</taxon>
        <taxon>Pseudomonadati</taxon>
        <taxon>Pseudomonadota</taxon>
        <taxon>Gammaproteobacteria</taxon>
        <taxon>Alteromonadales</taxon>
        <taxon>Pseudoalteromonadaceae</taxon>
        <taxon>Pseudoalteromonas</taxon>
    </lineage>
</organism>
<dbReference type="Gene3D" id="3.40.109.10">
    <property type="entry name" value="NADH Oxidase"/>
    <property type="match status" value="1"/>
</dbReference>
<evidence type="ECO:0000256" key="2">
    <source>
        <dbReference type="ARBA" id="ARBA00022857"/>
    </source>
</evidence>
<dbReference type="InterPro" id="IPR029479">
    <property type="entry name" value="Nitroreductase"/>
</dbReference>
<dbReference type="PANTHER" id="PTHR43673:SF10">
    <property type="entry name" value="NADH DEHYDROGENASE_NAD(P)H NITROREDUCTASE XCC3605-RELATED"/>
    <property type="match status" value="1"/>
</dbReference>
<name>A0A244CL94_PSEDV</name>
<gene>
    <name evidence="5" type="ORF">B1199_17105</name>
</gene>
<dbReference type="OrthoDB" id="9809288at2"/>
<feature type="domain" description="Nitroreductase" evidence="4">
    <location>
        <begin position="10"/>
        <end position="193"/>
    </location>
</feature>
<dbReference type="InterPro" id="IPR000415">
    <property type="entry name" value="Nitroreductase-like"/>
</dbReference>
<dbReference type="Pfam" id="PF00881">
    <property type="entry name" value="Nitroreductase"/>
    <property type="match status" value="1"/>
</dbReference>
<dbReference type="InterPro" id="IPR033878">
    <property type="entry name" value="NfsB-like"/>
</dbReference>
<evidence type="ECO:0000256" key="1">
    <source>
        <dbReference type="ARBA" id="ARBA00007118"/>
    </source>
</evidence>
<accession>A0A244CL94</accession>
<sequence length="218" mass="24431">MTHPIIADLNKRYTTKKYDATKRIAPQDLAVLYEAMRLSPSSINSQPWKFIVIESDQAKQRMHDTFANKFQFNQPHVKAASHVILFAHQPKYSRNDYAKVIDADIKNGRTQADNREQAFGAFAFVDLNTDDNGNNATWTKAQTYIALGNTMHAAARLGIDSTPMEGVDAELIGEIFKDELNGYVCDVALALGYHLPEEDYNVALPKSRLAAQDVLQVI</sequence>
<comment type="similarity">
    <text evidence="1">Belongs to the nitroreductase family.</text>
</comment>
<evidence type="ECO:0000313" key="5">
    <source>
        <dbReference type="EMBL" id="OUL56391.1"/>
    </source>
</evidence>
<comment type="caution">
    <text evidence="5">The sequence shown here is derived from an EMBL/GenBank/DDBJ whole genome shotgun (WGS) entry which is preliminary data.</text>
</comment>
<evidence type="ECO:0000256" key="3">
    <source>
        <dbReference type="ARBA" id="ARBA00023002"/>
    </source>
</evidence>
<dbReference type="AlphaFoldDB" id="A0A244CL94"/>
<evidence type="ECO:0000259" key="4">
    <source>
        <dbReference type="Pfam" id="PF00881"/>
    </source>
</evidence>
<proteinExistence type="inferred from homology"/>
<dbReference type="GO" id="GO:0016491">
    <property type="term" value="F:oxidoreductase activity"/>
    <property type="evidence" value="ECO:0007669"/>
    <property type="project" value="UniProtKB-KW"/>
</dbReference>
<dbReference type="PANTHER" id="PTHR43673">
    <property type="entry name" value="NAD(P)H NITROREDUCTASE YDGI-RELATED"/>
    <property type="match status" value="1"/>
</dbReference>
<protein>
    <submittedName>
        <fullName evidence="5">NAD(P)H-dependent oxidoreductase</fullName>
    </submittedName>
</protein>
<keyword evidence="2" id="KW-0521">NADP</keyword>
<keyword evidence="3" id="KW-0560">Oxidoreductase</keyword>
<dbReference type="Proteomes" id="UP000194841">
    <property type="component" value="Unassembled WGS sequence"/>
</dbReference>
<keyword evidence="6" id="KW-1185">Reference proteome</keyword>
<dbReference type="RefSeq" id="WP_086745365.1">
    <property type="nucleotide sequence ID" value="NZ_MWPV01000006.1"/>
</dbReference>
<dbReference type="SUPFAM" id="SSF55469">
    <property type="entry name" value="FMN-dependent nitroreductase-like"/>
    <property type="match status" value="1"/>
</dbReference>
<dbReference type="EMBL" id="MWPV01000006">
    <property type="protein sequence ID" value="OUL56391.1"/>
    <property type="molecule type" value="Genomic_DNA"/>
</dbReference>
<reference evidence="5 6" key="1">
    <citation type="submission" date="2017-02" db="EMBL/GenBank/DDBJ databases">
        <title>Pseudoalteromonas ulvae TC14 Genome.</title>
        <authorList>
            <person name="Molmeret M."/>
        </authorList>
    </citation>
    <scope>NUCLEOTIDE SEQUENCE [LARGE SCALE GENOMIC DNA]</scope>
    <source>
        <strain evidence="5">TC14</strain>
    </source>
</reference>
<dbReference type="CDD" id="cd02149">
    <property type="entry name" value="NfsB-like"/>
    <property type="match status" value="1"/>
</dbReference>
<evidence type="ECO:0000313" key="6">
    <source>
        <dbReference type="Proteomes" id="UP000194841"/>
    </source>
</evidence>